<sequence>MAQTATAGTLQRVRERVDKLCREVLHKTPAEANELTQEYLKFMQLKVEHGHLEPGVGLAPSPQIDEVWHAHVLDTRSYEVFQQVLLPGGGRIHHNPVLSGQPDYEQRLAHTLNLYLATFGGDTPPYSIWSGDDGAVKQVLVQTFWAREGAADFYLGEDPQTGLGEYGPVAHSTCCEAAADSSYAITDFRKHPCWAAHCADDGDHQFYGYGTQTVGDFREALVQHLQQQRLAGLAGAGAVRTMLFSLAKDGYVVNASPLKKTRWWEDQEVVLVIFKVPQAPAPVSSRRLVTFVNAAGTELVPNGIHAAPGTLLRALLPSTWPDGSVMSLQDVDLAVQGSGVSDVNQASMCSTVAEWTGFQVVIIWDRPELRGGFIDPGLRIVVSPCCSNLGGTHLSSASPLRITCVWSGAESVNDTPPRYFHPTDTVLDVYRHCKKLRPDRCFPRLSRMEVLELTASRARLDSGAAGAAARVHTRGGTRCQWFQYDDYSEATDRGANRVQRHANVVRLPCVVMRQQAYAM</sequence>
<name>A0A836C7Y6_9STRA</name>
<dbReference type="AlphaFoldDB" id="A0A836C7Y6"/>
<evidence type="ECO:0000313" key="1">
    <source>
        <dbReference type="EMBL" id="KAG5175148.1"/>
    </source>
</evidence>
<dbReference type="EMBL" id="JAFCMP010000553">
    <property type="protein sequence ID" value="KAG5175148.1"/>
    <property type="molecule type" value="Genomic_DNA"/>
</dbReference>
<comment type="caution">
    <text evidence="1">The sequence shown here is derived from an EMBL/GenBank/DDBJ whole genome shotgun (WGS) entry which is preliminary data.</text>
</comment>
<proteinExistence type="predicted"/>
<accession>A0A836C7Y6</accession>
<evidence type="ECO:0000313" key="2">
    <source>
        <dbReference type="Proteomes" id="UP000664859"/>
    </source>
</evidence>
<protein>
    <submittedName>
        <fullName evidence="1">Uncharacterized protein</fullName>
    </submittedName>
</protein>
<organism evidence="1 2">
    <name type="scientific">Tribonema minus</name>
    <dbReference type="NCBI Taxonomy" id="303371"/>
    <lineage>
        <taxon>Eukaryota</taxon>
        <taxon>Sar</taxon>
        <taxon>Stramenopiles</taxon>
        <taxon>Ochrophyta</taxon>
        <taxon>PX clade</taxon>
        <taxon>Xanthophyceae</taxon>
        <taxon>Tribonematales</taxon>
        <taxon>Tribonemataceae</taxon>
        <taxon>Tribonema</taxon>
    </lineage>
</organism>
<dbReference type="Proteomes" id="UP000664859">
    <property type="component" value="Unassembled WGS sequence"/>
</dbReference>
<keyword evidence="2" id="KW-1185">Reference proteome</keyword>
<dbReference type="OrthoDB" id="5561979at2759"/>
<reference evidence="1" key="1">
    <citation type="submission" date="2021-02" db="EMBL/GenBank/DDBJ databases">
        <title>First Annotated Genome of the Yellow-green Alga Tribonema minus.</title>
        <authorList>
            <person name="Mahan K.M."/>
        </authorList>
    </citation>
    <scope>NUCLEOTIDE SEQUENCE</scope>
    <source>
        <strain evidence="1">UTEX B ZZ1240</strain>
    </source>
</reference>
<gene>
    <name evidence="1" type="ORF">JKP88DRAFT_250353</name>
</gene>